<evidence type="ECO:0000313" key="3">
    <source>
        <dbReference type="EMBL" id="RKH34473.1"/>
    </source>
</evidence>
<comment type="similarity">
    <text evidence="1">Belongs to the UPF0337 (CsbD) family.</text>
</comment>
<gene>
    <name evidence="3" type="ORF">D7X12_34960</name>
</gene>
<dbReference type="EMBL" id="RAWG01000346">
    <property type="protein sequence ID" value="RKH34473.1"/>
    <property type="molecule type" value="Genomic_DNA"/>
</dbReference>
<keyword evidence="4" id="KW-1185">Reference proteome</keyword>
<dbReference type="Pfam" id="PF05532">
    <property type="entry name" value="CsbD"/>
    <property type="match status" value="1"/>
</dbReference>
<sequence length="68" mass="7293">MGEWTDKAKGKVKETVGVATGDRSLEAEGKADTLKGNIKGKVEDAKRVIKDAVDGDNAPRRDADLNRP</sequence>
<organism evidence="3 4">
    <name type="scientific">Corallococcus sicarius</name>
    <dbReference type="NCBI Taxonomy" id="2316726"/>
    <lineage>
        <taxon>Bacteria</taxon>
        <taxon>Pseudomonadati</taxon>
        <taxon>Myxococcota</taxon>
        <taxon>Myxococcia</taxon>
        <taxon>Myxococcales</taxon>
        <taxon>Cystobacterineae</taxon>
        <taxon>Myxococcaceae</taxon>
        <taxon>Corallococcus</taxon>
    </lineage>
</organism>
<dbReference type="SUPFAM" id="SSF69047">
    <property type="entry name" value="Hypothetical protein YjbJ"/>
    <property type="match status" value="1"/>
</dbReference>
<dbReference type="InterPro" id="IPR008462">
    <property type="entry name" value="CsbD"/>
</dbReference>
<dbReference type="Proteomes" id="UP000273405">
    <property type="component" value="Unassembled WGS sequence"/>
</dbReference>
<evidence type="ECO:0000256" key="1">
    <source>
        <dbReference type="ARBA" id="ARBA00009129"/>
    </source>
</evidence>
<name>A0A3A8MR79_9BACT</name>
<feature type="domain" description="CsbD-like" evidence="2">
    <location>
        <begin position="6"/>
        <end position="51"/>
    </location>
</feature>
<dbReference type="Gene3D" id="1.10.1470.10">
    <property type="entry name" value="YjbJ"/>
    <property type="match status" value="1"/>
</dbReference>
<dbReference type="InterPro" id="IPR036629">
    <property type="entry name" value="YjbJ_sf"/>
</dbReference>
<reference evidence="4" key="1">
    <citation type="submission" date="2018-09" db="EMBL/GenBank/DDBJ databases">
        <authorList>
            <person name="Livingstone P.G."/>
            <person name="Whitworth D.E."/>
        </authorList>
    </citation>
    <scope>NUCLEOTIDE SEQUENCE [LARGE SCALE GENOMIC DNA]</scope>
    <source>
        <strain evidence="4">CA040B</strain>
    </source>
</reference>
<protein>
    <submittedName>
        <fullName evidence="3">CsbD family protein</fullName>
    </submittedName>
</protein>
<dbReference type="OrthoDB" id="7226109at2"/>
<dbReference type="AlphaFoldDB" id="A0A3A8MR79"/>
<comment type="caution">
    <text evidence="3">The sequence shown here is derived from an EMBL/GenBank/DDBJ whole genome shotgun (WGS) entry which is preliminary data.</text>
</comment>
<evidence type="ECO:0000259" key="2">
    <source>
        <dbReference type="Pfam" id="PF05532"/>
    </source>
</evidence>
<proteinExistence type="inferred from homology"/>
<dbReference type="RefSeq" id="WP_120629543.1">
    <property type="nucleotide sequence ID" value="NZ_RAWG01000346.1"/>
</dbReference>
<evidence type="ECO:0000313" key="4">
    <source>
        <dbReference type="Proteomes" id="UP000273405"/>
    </source>
</evidence>
<accession>A0A3A8MR79</accession>